<evidence type="ECO:0000313" key="2">
    <source>
        <dbReference type="EMBL" id="KAL0349600.1"/>
    </source>
</evidence>
<gene>
    <name evidence="2" type="ORF">Sradi_4109200</name>
</gene>
<accession>A0AAW2P2X7</accession>
<reference evidence="2" key="1">
    <citation type="submission" date="2020-06" db="EMBL/GenBank/DDBJ databases">
        <authorList>
            <person name="Li T."/>
            <person name="Hu X."/>
            <person name="Zhang T."/>
            <person name="Song X."/>
            <person name="Zhang H."/>
            <person name="Dai N."/>
            <person name="Sheng W."/>
            <person name="Hou X."/>
            <person name="Wei L."/>
        </authorList>
    </citation>
    <scope>NUCLEOTIDE SEQUENCE</scope>
    <source>
        <strain evidence="2">G02</strain>
        <tissue evidence="2">Leaf</tissue>
    </source>
</reference>
<comment type="caution">
    <text evidence="2">The sequence shown here is derived from an EMBL/GenBank/DDBJ whole genome shotgun (WGS) entry which is preliminary data.</text>
</comment>
<proteinExistence type="predicted"/>
<organism evidence="2">
    <name type="scientific">Sesamum radiatum</name>
    <name type="common">Black benniseed</name>
    <dbReference type="NCBI Taxonomy" id="300843"/>
    <lineage>
        <taxon>Eukaryota</taxon>
        <taxon>Viridiplantae</taxon>
        <taxon>Streptophyta</taxon>
        <taxon>Embryophyta</taxon>
        <taxon>Tracheophyta</taxon>
        <taxon>Spermatophyta</taxon>
        <taxon>Magnoliopsida</taxon>
        <taxon>eudicotyledons</taxon>
        <taxon>Gunneridae</taxon>
        <taxon>Pentapetalae</taxon>
        <taxon>asterids</taxon>
        <taxon>lamiids</taxon>
        <taxon>Lamiales</taxon>
        <taxon>Pedaliaceae</taxon>
        <taxon>Sesamum</taxon>
    </lineage>
</organism>
<reference evidence="2" key="2">
    <citation type="journal article" date="2024" name="Plant">
        <title>Genomic evolution and insights into agronomic trait innovations of Sesamum species.</title>
        <authorList>
            <person name="Miao H."/>
            <person name="Wang L."/>
            <person name="Qu L."/>
            <person name="Liu H."/>
            <person name="Sun Y."/>
            <person name="Le M."/>
            <person name="Wang Q."/>
            <person name="Wei S."/>
            <person name="Zheng Y."/>
            <person name="Lin W."/>
            <person name="Duan Y."/>
            <person name="Cao H."/>
            <person name="Xiong S."/>
            <person name="Wang X."/>
            <person name="Wei L."/>
            <person name="Li C."/>
            <person name="Ma Q."/>
            <person name="Ju M."/>
            <person name="Zhao R."/>
            <person name="Li G."/>
            <person name="Mu C."/>
            <person name="Tian Q."/>
            <person name="Mei H."/>
            <person name="Zhang T."/>
            <person name="Gao T."/>
            <person name="Zhang H."/>
        </authorList>
    </citation>
    <scope>NUCLEOTIDE SEQUENCE</scope>
    <source>
        <strain evidence="2">G02</strain>
    </source>
</reference>
<name>A0AAW2P2X7_SESRA</name>
<protein>
    <submittedName>
        <fullName evidence="2">Uncharacterized protein</fullName>
    </submittedName>
</protein>
<dbReference type="EMBL" id="JACGWJ010000018">
    <property type="protein sequence ID" value="KAL0349600.1"/>
    <property type="molecule type" value="Genomic_DNA"/>
</dbReference>
<evidence type="ECO:0000256" key="1">
    <source>
        <dbReference type="SAM" id="MobiDB-lite"/>
    </source>
</evidence>
<feature type="region of interest" description="Disordered" evidence="1">
    <location>
        <begin position="40"/>
        <end position="66"/>
    </location>
</feature>
<dbReference type="AlphaFoldDB" id="A0AAW2P2X7"/>
<sequence length="77" mass="8108">MDSEDLDRILEAVEAEVRVDIDQVLGAVLGEGASEGILPAPMAEDVLSPPNEAEAKDVPPPQEGVVEDLQEKAPFVG</sequence>